<dbReference type="GO" id="GO:0008233">
    <property type="term" value="F:peptidase activity"/>
    <property type="evidence" value="ECO:0007669"/>
    <property type="project" value="UniProtKB-KW"/>
</dbReference>
<dbReference type="Pfam" id="PF07687">
    <property type="entry name" value="M20_dimer"/>
    <property type="match status" value="1"/>
</dbReference>
<evidence type="ECO:0000256" key="2">
    <source>
        <dbReference type="ARBA" id="ARBA00022723"/>
    </source>
</evidence>
<dbReference type="PANTHER" id="PTHR43270:SF12">
    <property type="entry name" value="SUCCINYL-DIAMINOPIMELATE DESUCCINYLASE"/>
    <property type="match status" value="1"/>
</dbReference>
<dbReference type="RefSeq" id="WP_185934104.1">
    <property type="nucleotide sequence ID" value="NZ_UYIO01000001.1"/>
</dbReference>
<dbReference type="NCBIfam" id="NF005914">
    <property type="entry name" value="PRK07907.1"/>
    <property type="match status" value="1"/>
</dbReference>
<comment type="caution">
    <text evidence="5">The sequence shown here is derived from an EMBL/GenBank/DDBJ whole genome shotgun (WGS) entry which is preliminary data.</text>
</comment>
<dbReference type="InterPro" id="IPR011650">
    <property type="entry name" value="Peptidase_M20_dimer"/>
</dbReference>
<evidence type="ECO:0000313" key="5">
    <source>
        <dbReference type="EMBL" id="VDG76651.1"/>
    </source>
</evidence>
<evidence type="ECO:0000259" key="4">
    <source>
        <dbReference type="Pfam" id="PF07687"/>
    </source>
</evidence>
<name>A0A7Z9C9R0_9ACTO</name>
<evidence type="ECO:0000313" key="6">
    <source>
        <dbReference type="Proteomes" id="UP000269974"/>
    </source>
</evidence>
<reference evidence="5 6" key="1">
    <citation type="submission" date="2018-11" db="EMBL/GenBank/DDBJ databases">
        <authorList>
            <consortium name="Pathogen Informatics"/>
        </authorList>
    </citation>
    <scope>NUCLEOTIDE SEQUENCE [LARGE SCALE GENOMIC DNA]</scope>
    <source>
        <strain evidence="5 6">NCTC10327</strain>
    </source>
</reference>
<dbReference type="Proteomes" id="UP000269974">
    <property type="component" value="Unassembled WGS sequence"/>
</dbReference>
<accession>A0A7Z9C9R0</accession>
<proteinExistence type="predicted"/>
<keyword evidence="2" id="KW-0479">Metal-binding</keyword>
<dbReference type="InterPro" id="IPR051458">
    <property type="entry name" value="Cyt/Met_Dipeptidase"/>
</dbReference>
<dbReference type="Gene3D" id="3.40.630.10">
    <property type="entry name" value="Zn peptidases"/>
    <property type="match status" value="1"/>
</dbReference>
<dbReference type="AlphaFoldDB" id="A0A7Z9C9R0"/>
<organism evidence="5 6">
    <name type="scientific">Actinobaculum suis</name>
    <dbReference type="NCBI Taxonomy" id="1657"/>
    <lineage>
        <taxon>Bacteria</taxon>
        <taxon>Bacillati</taxon>
        <taxon>Actinomycetota</taxon>
        <taxon>Actinomycetes</taxon>
        <taxon>Actinomycetales</taxon>
        <taxon>Actinomycetaceae</taxon>
        <taxon>Actinobaculum</taxon>
    </lineage>
</organism>
<gene>
    <name evidence="5" type="primary">dapE</name>
    <name evidence="5" type="ORF">NCTC10327_01288</name>
</gene>
<keyword evidence="3 5" id="KW-0378">Hydrolase</keyword>
<dbReference type="InterPro" id="IPR002933">
    <property type="entry name" value="Peptidase_M20"/>
</dbReference>
<dbReference type="GO" id="GO:0009014">
    <property type="term" value="F:succinyl-diaminopimelate desuccinylase activity"/>
    <property type="evidence" value="ECO:0007669"/>
    <property type="project" value="UniProtKB-EC"/>
</dbReference>
<protein>
    <submittedName>
        <fullName evidence="5">Peptidase M20</fullName>
        <ecNumber evidence="5">3.5.1.18</ecNumber>
    </submittedName>
</protein>
<dbReference type="PANTHER" id="PTHR43270">
    <property type="entry name" value="BETA-ALA-HIS DIPEPTIDASE"/>
    <property type="match status" value="1"/>
</dbReference>
<dbReference type="Gene3D" id="3.30.70.360">
    <property type="match status" value="1"/>
</dbReference>
<dbReference type="GO" id="GO:0006508">
    <property type="term" value="P:proteolysis"/>
    <property type="evidence" value="ECO:0007669"/>
    <property type="project" value="UniProtKB-KW"/>
</dbReference>
<evidence type="ECO:0000256" key="1">
    <source>
        <dbReference type="ARBA" id="ARBA00022670"/>
    </source>
</evidence>
<dbReference type="Pfam" id="PF01546">
    <property type="entry name" value="Peptidase_M20"/>
    <property type="match status" value="1"/>
</dbReference>
<dbReference type="SUPFAM" id="SSF53187">
    <property type="entry name" value="Zn-dependent exopeptidases"/>
    <property type="match status" value="1"/>
</dbReference>
<keyword evidence="1" id="KW-0645">Protease</keyword>
<dbReference type="GO" id="GO:0046872">
    <property type="term" value="F:metal ion binding"/>
    <property type="evidence" value="ECO:0007669"/>
    <property type="project" value="UniProtKB-KW"/>
</dbReference>
<dbReference type="EMBL" id="UYIO01000001">
    <property type="protein sequence ID" value="VDG76651.1"/>
    <property type="molecule type" value="Genomic_DNA"/>
</dbReference>
<feature type="domain" description="Peptidase M20 dimerisation" evidence="4">
    <location>
        <begin position="204"/>
        <end position="344"/>
    </location>
</feature>
<dbReference type="EC" id="3.5.1.18" evidence="5"/>
<sequence length="451" mass="48351">MTSDLAKKVDEQLAHHREELENLIRIPSISADAFDQAEVRKSAEYVAQLARERGLEAEVVQVTAPSGLQSRPAVLAHKQVGEDKPTVLLYGHHDVQPQGTAEGWETPPFEPTERNGRLYARGAADDKAGVMVHMGALSALGDELGVNVTLFIEGEEEIGSPTFHAFLEEYRERLAADVIVVADSSNWKVGEPALTTSLRGVVRLGVEVRTLSHGIHSGMFGGVALDAVTAMSHIIASLHDEDGAVAVAGLQSWDDAEVEYTEADLRQDAGIPEDMQIIGRGSYNSRMWTQPAISVIGMDVTSTAESSNTIIPVCKAYLSLRVAPGQDPQEAGELLAKHVHEHAPYGAQVTTEVAEAGPGFKVNSGAAATQIMRDALSEAFDHHAVGIGTGGSIPFVADLHEVFPEAEILITGVEDPDTRAHAHNESLHLGDWRNAILAEALLLKNLGEKHA</sequence>
<evidence type="ECO:0000256" key="3">
    <source>
        <dbReference type="ARBA" id="ARBA00022801"/>
    </source>
</evidence>